<sequence>MGRCRCVYSGKIIDEALTRRKKLKRTLPSIYDMYDRIFVVEWAELLDSEKCDSGILSGQFRATTTDEALMLVAVSNSVLVAVPWILWSSVEDGCHCRVQPAEIFTESNSAPMLLSST</sequence>
<feature type="transmembrane region" description="Helical" evidence="1">
    <location>
        <begin position="68"/>
        <end position="87"/>
    </location>
</feature>
<keyword evidence="1" id="KW-0812">Transmembrane</keyword>
<name>A0A4S2MYK4_9PEZI</name>
<organism evidence="2 3">
    <name type="scientific">Ascodesmis nigricans</name>
    <dbReference type="NCBI Taxonomy" id="341454"/>
    <lineage>
        <taxon>Eukaryota</taxon>
        <taxon>Fungi</taxon>
        <taxon>Dikarya</taxon>
        <taxon>Ascomycota</taxon>
        <taxon>Pezizomycotina</taxon>
        <taxon>Pezizomycetes</taxon>
        <taxon>Pezizales</taxon>
        <taxon>Ascodesmidaceae</taxon>
        <taxon>Ascodesmis</taxon>
    </lineage>
</organism>
<evidence type="ECO:0000313" key="2">
    <source>
        <dbReference type="EMBL" id="TGZ81852.1"/>
    </source>
</evidence>
<keyword evidence="3" id="KW-1185">Reference proteome</keyword>
<reference evidence="2 3" key="1">
    <citation type="submission" date="2019-04" db="EMBL/GenBank/DDBJ databases">
        <title>Comparative genomics and transcriptomics to analyze fruiting body development in filamentous ascomycetes.</title>
        <authorList>
            <consortium name="DOE Joint Genome Institute"/>
            <person name="Lutkenhaus R."/>
            <person name="Traeger S."/>
            <person name="Breuer J."/>
            <person name="Kuo A."/>
            <person name="Lipzen A."/>
            <person name="Pangilinan J."/>
            <person name="Dilworth D."/>
            <person name="Sandor L."/>
            <person name="Poggeler S."/>
            <person name="Barry K."/>
            <person name="Grigoriev I.V."/>
            <person name="Nowrousian M."/>
        </authorList>
    </citation>
    <scope>NUCLEOTIDE SEQUENCE [LARGE SCALE GENOMIC DNA]</scope>
    <source>
        <strain evidence="2 3">CBS 389.68</strain>
    </source>
</reference>
<keyword evidence="1" id="KW-0472">Membrane</keyword>
<dbReference type="EMBL" id="ML220117">
    <property type="protein sequence ID" value="TGZ81852.1"/>
    <property type="molecule type" value="Genomic_DNA"/>
</dbReference>
<evidence type="ECO:0000313" key="3">
    <source>
        <dbReference type="Proteomes" id="UP000298138"/>
    </source>
</evidence>
<dbReference type="InParanoid" id="A0A4S2MYK4"/>
<gene>
    <name evidence="2" type="ORF">EX30DRAFT_340277</name>
</gene>
<dbReference type="AlphaFoldDB" id="A0A4S2MYK4"/>
<proteinExistence type="predicted"/>
<protein>
    <submittedName>
        <fullName evidence="2">Uncharacterized protein</fullName>
    </submittedName>
</protein>
<accession>A0A4S2MYK4</accession>
<evidence type="ECO:0000256" key="1">
    <source>
        <dbReference type="SAM" id="Phobius"/>
    </source>
</evidence>
<dbReference type="Proteomes" id="UP000298138">
    <property type="component" value="Unassembled WGS sequence"/>
</dbReference>
<keyword evidence="1" id="KW-1133">Transmembrane helix</keyword>